<dbReference type="GO" id="GO:0004803">
    <property type="term" value="F:transposase activity"/>
    <property type="evidence" value="ECO:0007669"/>
    <property type="project" value="InterPro"/>
</dbReference>
<proteinExistence type="predicted"/>
<evidence type="ECO:0000259" key="3">
    <source>
        <dbReference type="Pfam" id="PF02371"/>
    </source>
</evidence>
<dbReference type="Pfam" id="PF01548">
    <property type="entry name" value="DEDD_Tnp_IS110"/>
    <property type="match status" value="1"/>
</dbReference>
<feature type="domain" description="Transposase IS110-like N-terminal" evidence="2">
    <location>
        <begin position="6"/>
        <end position="146"/>
    </location>
</feature>
<gene>
    <name evidence="4" type="ORF">CARN7_1624</name>
</gene>
<evidence type="ECO:0000313" key="4">
    <source>
        <dbReference type="EMBL" id="CBI10825.1"/>
    </source>
</evidence>
<protein>
    <submittedName>
        <fullName evidence="4">Transposase of ISCARN91, IS110 family IS1111 group</fullName>
    </submittedName>
</protein>
<comment type="caution">
    <text evidence="4">The sequence shown here is derived from an EMBL/GenBank/DDBJ whole genome shotgun (WGS) entry which is preliminary data.</text>
</comment>
<dbReference type="PANTHER" id="PTHR33055:SF3">
    <property type="entry name" value="PUTATIVE TRANSPOSASE FOR IS117-RELATED"/>
    <property type="match status" value="1"/>
</dbReference>
<dbReference type="PANTHER" id="PTHR33055">
    <property type="entry name" value="TRANSPOSASE FOR INSERTION SEQUENCE ELEMENT IS1111A"/>
    <property type="match status" value="1"/>
</dbReference>
<dbReference type="Pfam" id="PF02371">
    <property type="entry name" value="Transposase_20"/>
    <property type="match status" value="1"/>
</dbReference>
<dbReference type="GO" id="GO:0003677">
    <property type="term" value="F:DNA binding"/>
    <property type="evidence" value="ECO:0007669"/>
    <property type="project" value="InterPro"/>
</dbReference>
<sequence>MKITTIGIDLAKDVFQVHGVDSHGKAVLRKQIRRGEMTKFFVNLPPCLIGMEACGSAHHWARKLSEYGHTTKLMAPQFVKPYVKSNKNDMADAEAICEAVARPNMRFVPVKNIEQQAILSIHRGRQGFVKARTAQANQMRGLLAEYGVIIPKGIHSISERMPSILEDAENGLPGMMRNLLARLNEHFKVLDQQVDELEAQIRHWHKESELSRKLEAIPGIGPITASAIVATVGNATEFRNGRQLAAWMGLVPKQYSSGGKQNLLGISKRGDVYLRTLLIHGARSVIRYAGDKAAPDGWLRKLMARRNNNVAAVALANKNARVIWALLAKGAIFHPNHAEAAYAATA</sequence>
<dbReference type="AlphaFoldDB" id="E6QUB1"/>
<feature type="domain" description="Transposase IS116/IS110/IS902 C-terminal" evidence="3">
    <location>
        <begin position="212"/>
        <end position="289"/>
    </location>
</feature>
<dbReference type="InterPro" id="IPR002525">
    <property type="entry name" value="Transp_IS110-like_N"/>
</dbReference>
<keyword evidence="1" id="KW-0175">Coiled coil</keyword>
<reference evidence="4" key="1">
    <citation type="submission" date="2009-10" db="EMBL/GenBank/DDBJ databases">
        <title>Diversity of trophic interactions inside an arsenic-rich microbial ecosystem.</title>
        <authorList>
            <person name="Bertin P.N."/>
            <person name="Heinrich-Salmeron A."/>
            <person name="Pelletier E."/>
            <person name="Goulhen-Chollet F."/>
            <person name="Arsene-Ploetze F."/>
            <person name="Gallien S."/>
            <person name="Calteau A."/>
            <person name="Vallenet D."/>
            <person name="Casiot C."/>
            <person name="Chane-Woon-Ming B."/>
            <person name="Giloteaux L."/>
            <person name="Barakat M."/>
            <person name="Bonnefoy V."/>
            <person name="Bruneel O."/>
            <person name="Chandler M."/>
            <person name="Cleiss J."/>
            <person name="Duran R."/>
            <person name="Elbaz-Poulichet F."/>
            <person name="Fonknechten N."/>
            <person name="Lauga B."/>
            <person name="Mornico D."/>
            <person name="Ortet P."/>
            <person name="Schaeffer C."/>
            <person name="Siguier P."/>
            <person name="Alexander Thil Smith A."/>
            <person name="Van Dorsselaer A."/>
            <person name="Weissenbach J."/>
            <person name="Medigue C."/>
            <person name="Le Paslier D."/>
        </authorList>
    </citation>
    <scope>NUCLEOTIDE SEQUENCE</scope>
</reference>
<feature type="coiled-coil region" evidence="1">
    <location>
        <begin position="180"/>
        <end position="207"/>
    </location>
</feature>
<organism evidence="4">
    <name type="scientific">mine drainage metagenome</name>
    <dbReference type="NCBI Taxonomy" id="410659"/>
    <lineage>
        <taxon>unclassified sequences</taxon>
        <taxon>metagenomes</taxon>
        <taxon>ecological metagenomes</taxon>
    </lineage>
</organism>
<name>E6QUB1_9ZZZZ</name>
<dbReference type="InterPro" id="IPR047650">
    <property type="entry name" value="Transpos_IS110"/>
</dbReference>
<dbReference type="GO" id="GO:0006313">
    <property type="term" value="P:DNA transposition"/>
    <property type="evidence" value="ECO:0007669"/>
    <property type="project" value="InterPro"/>
</dbReference>
<dbReference type="EMBL" id="CABR01000108">
    <property type="protein sequence ID" value="CBI10825.1"/>
    <property type="molecule type" value="Genomic_DNA"/>
</dbReference>
<evidence type="ECO:0000259" key="2">
    <source>
        <dbReference type="Pfam" id="PF01548"/>
    </source>
</evidence>
<dbReference type="NCBIfam" id="NF033542">
    <property type="entry name" value="transpos_IS110"/>
    <property type="match status" value="1"/>
</dbReference>
<evidence type="ECO:0000256" key="1">
    <source>
        <dbReference type="SAM" id="Coils"/>
    </source>
</evidence>
<dbReference type="InterPro" id="IPR003346">
    <property type="entry name" value="Transposase_20"/>
</dbReference>
<accession>E6QUB1</accession>